<reference evidence="9 10" key="1">
    <citation type="submission" date="2016-08" db="EMBL/GenBank/DDBJ databases">
        <title>Draft genome sequence of allopolyploid Zygosaccharomyces rouxii.</title>
        <authorList>
            <person name="Watanabe J."/>
            <person name="Uehara K."/>
            <person name="Mogi Y."/>
            <person name="Tsukioka Y."/>
        </authorList>
    </citation>
    <scope>NUCLEOTIDE SEQUENCE [LARGE SCALE GENOMIC DNA]</scope>
    <source>
        <strain evidence="9 10">NBRC 110957</strain>
    </source>
</reference>
<feature type="compositionally biased region" description="Basic and acidic residues" evidence="6">
    <location>
        <begin position="60"/>
        <end position="69"/>
    </location>
</feature>
<feature type="region of interest" description="Disordered" evidence="6">
    <location>
        <begin position="43"/>
        <end position="69"/>
    </location>
</feature>
<evidence type="ECO:0000259" key="8">
    <source>
        <dbReference type="Pfam" id="PF14629"/>
    </source>
</evidence>
<dbReference type="InterPro" id="IPR027417">
    <property type="entry name" value="P-loop_NTPase"/>
</dbReference>
<dbReference type="Pfam" id="PF13401">
    <property type="entry name" value="AAA_22"/>
    <property type="match status" value="1"/>
</dbReference>
<dbReference type="Proteomes" id="UP000187013">
    <property type="component" value="Unassembled WGS sequence"/>
</dbReference>
<dbReference type="InterPro" id="IPR049945">
    <property type="entry name" value="AAA_22"/>
</dbReference>
<dbReference type="InterPro" id="IPR032705">
    <property type="entry name" value="ORC4_C"/>
</dbReference>
<dbReference type="AlphaFoldDB" id="A0A1Q3AD63"/>
<evidence type="ECO:0000256" key="4">
    <source>
        <dbReference type="ARBA" id="ARBA00023125"/>
    </source>
</evidence>
<feature type="domain" description="ORC1/DEAH AAA+ ATPase" evidence="7">
    <location>
        <begin position="159"/>
        <end position="311"/>
    </location>
</feature>
<dbReference type="GO" id="GO:0016887">
    <property type="term" value="F:ATP hydrolysis activity"/>
    <property type="evidence" value="ECO:0007669"/>
    <property type="project" value="InterPro"/>
</dbReference>
<dbReference type="PANTHER" id="PTHR12087:SF0">
    <property type="entry name" value="ORIGIN RECOGNITION COMPLEX SUBUNIT 4"/>
    <property type="match status" value="1"/>
</dbReference>
<feature type="domain" description="Origin recognition complex subunit 4 C-terminal" evidence="8">
    <location>
        <begin position="346"/>
        <end position="576"/>
    </location>
</feature>
<evidence type="ECO:0000313" key="10">
    <source>
        <dbReference type="Proteomes" id="UP000187013"/>
    </source>
</evidence>
<dbReference type="EMBL" id="BDGX01000037">
    <property type="protein sequence ID" value="GAV53555.1"/>
    <property type="molecule type" value="Genomic_DNA"/>
</dbReference>
<organism evidence="9 10">
    <name type="scientific">Zygosaccharomyces rouxii</name>
    <dbReference type="NCBI Taxonomy" id="4956"/>
    <lineage>
        <taxon>Eukaryota</taxon>
        <taxon>Fungi</taxon>
        <taxon>Dikarya</taxon>
        <taxon>Ascomycota</taxon>
        <taxon>Saccharomycotina</taxon>
        <taxon>Saccharomycetes</taxon>
        <taxon>Saccharomycetales</taxon>
        <taxon>Saccharomycetaceae</taxon>
        <taxon>Zygosaccharomyces</taxon>
    </lineage>
</organism>
<keyword evidence="5" id="KW-0539">Nucleus</keyword>
<evidence type="ECO:0000313" key="9">
    <source>
        <dbReference type="EMBL" id="GAV53555.1"/>
    </source>
</evidence>
<gene>
    <name evidence="9" type="ORF">ZYGR_0AK00570</name>
</gene>
<protein>
    <submittedName>
        <fullName evidence="9">Uncharacterized protein</fullName>
    </submittedName>
</protein>
<dbReference type="GO" id="GO:0005664">
    <property type="term" value="C:nuclear origin of replication recognition complex"/>
    <property type="evidence" value="ECO:0007669"/>
    <property type="project" value="TreeGrafter"/>
</dbReference>
<keyword evidence="4" id="KW-0238">DNA-binding</keyword>
<dbReference type="GO" id="GO:0003688">
    <property type="term" value="F:DNA replication origin binding"/>
    <property type="evidence" value="ECO:0007669"/>
    <property type="project" value="TreeGrafter"/>
</dbReference>
<keyword evidence="3" id="KW-0235">DNA replication</keyword>
<dbReference type="SUPFAM" id="SSF52540">
    <property type="entry name" value="P-loop containing nucleoside triphosphate hydrolases"/>
    <property type="match status" value="1"/>
</dbReference>
<name>A0A1Q3AD63_ZYGRO</name>
<dbReference type="Gene3D" id="3.40.50.300">
    <property type="entry name" value="P-loop containing nucleotide triphosphate hydrolases"/>
    <property type="match status" value="1"/>
</dbReference>
<proteinExistence type="inferred from homology"/>
<comment type="caution">
    <text evidence="9">The sequence shown here is derived from an EMBL/GenBank/DDBJ whole genome shotgun (WGS) entry which is preliminary data.</text>
</comment>
<comment type="subcellular location">
    <subcellularLocation>
        <location evidence="1">Nucleus</location>
    </subcellularLocation>
</comment>
<accession>A0A1Q3AD63</accession>
<evidence type="ECO:0000256" key="5">
    <source>
        <dbReference type="ARBA" id="ARBA00023242"/>
    </source>
</evidence>
<sequence length="588" mass="67653">MESIDSEFGPVRKAKVKVSPDKIIQDVSVDHEQSSLLQKITLLPIKRPSSEESNSIDQEDERREKASTTIKDENVSILNNIRLSSKRLKPNALPNEKNFSPQKVQPLDSDFKRFKHFLMRHLYQSLPPGQTRTYSYLRETHKEIDRLLKQSIVQKESHSSILVGPRGSFKTVLLNHELALLSERYHQQFITIRLNGFIHSEQTAINGIATQLEEQLRRLHGRIKTPVNEDTDISSGSLTEVFEKILRLLDSAAVSGSQNKNDNESTKITVVFIFDEMDTFAGPVRQTLLYNLFDMVEHARVPVCIFGCTTKLNILEYLEKRVKSRFSQRIIYMPQIEGFQQFLGTVEEMLCPPSCDDGLKFVKSWHSLVHNELSKPDSDIHLLVKFNYETFKSLQHLRNGLIPLIFGAKDYESLENSFKTCSKTKSYNQNLLESSLTAKIKSLSNLELCILICTARTVLKAKDESTNFNLVYAEYEEMIKSINRRIPTMAPTKNNEDTTPVILDNKIKLWKKRDIKNVWESLLALNFLTEKSAVGLRESAIAAFYASNYQFQGTTIPFDLRRYQSQVTLQGLRRIVPRSSMYYPWTQL</sequence>
<dbReference type="PANTHER" id="PTHR12087">
    <property type="entry name" value="ORIGIN RECOGNITION COMPLEX SUBUNIT 4"/>
    <property type="match status" value="1"/>
</dbReference>
<dbReference type="OrthoDB" id="343623at2759"/>
<evidence type="ECO:0000256" key="1">
    <source>
        <dbReference type="ARBA" id="ARBA00004123"/>
    </source>
</evidence>
<dbReference type="GO" id="GO:0006270">
    <property type="term" value="P:DNA replication initiation"/>
    <property type="evidence" value="ECO:0007669"/>
    <property type="project" value="TreeGrafter"/>
</dbReference>
<evidence type="ECO:0000256" key="6">
    <source>
        <dbReference type="SAM" id="MobiDB-lite"/>
    </source>
</evidence>
<evidence type="ECO:0000259" key="7">
    <source>
        <dbReference type="Pfam" id="PF13401"/>
    </source>
</evidence>
<dbReference type="FunFam" id="3.40.50.300:FF:001499">
    <property type="entry name" value="Origin recognition complex subunit 4, putative"/>
    <property type="match status" value="1"/>
</dbReference>
<evidence type="ECO:0000256" key="2">
    <source>
        <dbReference type="ARBA" id="ARBA00005334"/>
    </source>
</evidence>
<comment type="similarity">
    <text evidence="2">Belongs to the ORC4 family.</text>
</comment>
<dbReference type="Pfam" id="PF14629">
    <property type="entry name" value="ORC4_C"/>
    <property type="match status" value="1"/>
</dbReference>
<evidence type="ECO:0000256" key="3">
    <source>
        <dbReference type="ARBA" id="ARBA00022705"/>
    </source>
</evidence>
<dbReference type="InterPro" id="IPR016527">
    <property type="entry name" value="ORC4"/>
</dbReference>